<keyword evidence="3" id="KW-1185">Reference proteome</keyword>
<comment type="caution">
    <text evidence="2">The sequence shown here is derived from an EMBL/GenBank/DDBJ whole genome shotgun (WGS) entry which is preliminary data.</text>
</comment>
<proteinExistence type="predicted"/>
<reference evidence="2 3" key="1">
    <citation type="submission" date="2021-06" db="EMBL/GenBank/DDBJ databases">
        <title>Caerostris darwini draft genome.</title>
        <authorList>
            <person name="Kono N."/>
            <person name="Arakawa K."/>
        </authorList>
    </citation>
    <scope>NUCLEOTIDE SEQUENCE [LARGE SCALE GENOMIC DNA]</scope>
</reference>
<feature type="signal peptide" evidence="1">
    <location>
        <begin position="1"/>
        <end position="23"/>
    </location>
</feature>
<keyword evidence="1" id="KW-0732">Signal</keyword>
<accession>A0AAV4TDN2</accession>
<dbReference type="Proteomes" id="UP001054837">
    <property type="component" value="Unassembled WGS sequence"/>
</dbReference>
<protein>
    <submittedName>
        <fullName evidence="2">Tenascin-X</fullName>
    </submittedName>
</protein>
<dbReference type="AlphaFoldDB" id="A0AAV4TDN2"/>
<feature type="chain" id="PRO_5043966230" evidence="1">
    <location>
        <begin position="24"/>
        <end position="166"/>
    </location>
</feature>
<dbReference type="EMBL" id="BPLQ01009553">
    <property type="protein sequence ID" value="GIY44668.1"/>
    <property type="molecule type" value="Genomic_DNA"/>
</dbReference>
<gene>
    <name evidence="2" type="primary">X975_02776</name>
    <name evidence="2" type="ORF">CDAR_235381</name>
</gene>
<organism evidence="2 3">
    <name type="scientific">Caerostris darwini</name>
    <dbReference type="NCBI Taxonomy" id="1538125"/>
    <lineage>
        <taxon>Eukaryota</taxon>
        <taxon>Metazoa</taxon>
        <taxon>Ecdysozoa</taxon>
        <taxon>Arthropoda</taxon>
        <taxon>Chelicerata</taxon>
        <taxon>Arachnida</taxon>
        <taxon>Araneae</taxon>
        <taxon>Araneomorphae</taxon>
        <taxon>Entelegynae</taxon>
        <taxon>Araneoidea</taxon>
        <taxon>Araneidae</taxon>
        <taxon>Caerostris</taxon>
    </lineage>
</organism>
<evidence type="ECO:0000256" key="1">
    <source>
        <dbReference type="SAM" id="SignalP"/>
    </source>
</evidence>
<sequence>MMPRSLTISACFVFLSILAYTKADLNLQESGVNGISRNSQKKENAYLVEENFNKPLKADCKCTGGKCVTENGEKVCKCPPEYGVLDKRSCKACECGEGSNCTFTCTGWLSCKEIKKCICKEGYEEKSGKCVGPCPSKILDRECKGDTAMPRFTLDSHSNVEMQITV</sequence>
<evidence type="ECO:0000313" key="2">
    <source>
        <dbReference type="EMBL" id="GIY44668.1"/>
    </source>
</evidence>
<name>A0AAV4TDN2_9ARAC</name>
<evidence type="ECO:0000313" key="3">
    <source>
        <dbReference type="Proteomes" id="UP001054837"/>
    </source>
</evidence>